<dbReference type="AlphaFoldDB" id="Q2RR11"/>
<accession>Q2RR11</accession>
<dbReference type="PhylomeDB" id="Q2RR11"/>
<sequence length="813" mass="87311">MQYPPFEQARTCPGSGRLVAFSFDVFDTFLLRRCTTPEGVFEQAFRHAPLTLRGAGRATSYCQHRQMAEGKARKRGKPPAKGRETSIEDIYARFAVRPFGLTADDRPALVAAEFAAEHDLCFVNESVLALYRALQADGIKVGFLSDTYWNAERLGALLRHCVPGLTWDFLYASCDHGVGKADGLFDRYLKKQGWKPTTVAHIGDNPQADIQAPGALGIQTYHCPQCPPADVGLFQREDHIFEMICAADGASLRLDDGLRTIRRQITAMIPHPSPMARVGVSVLGPVLSGFHHFVADRLAKIAQDNPSVRVAFLARDGLAPYRLWQDSGREAAYLEINRRIALVAGTTDQESLGALFKDMSLVDEAAISAFLKHSSPKISRYFQRLPKGQSTGRAFAEALPSLLTRAETRTIGQAIRARLMAYLRAAIPDLDHCGDLVLVDLGYSGTIQKGLRTIFDQEGLSVRLHGLYLITNDEAFDELPSHDSAEGYLSSGVMSPRTSLAILRNIALIEQFCGAPEGSVRDYQNAAVVREPDPRSAEHLALCAEVREGAFAFAQHYAALSTKGWPNPLASPDLAAPHIAAVLARLLLLPSDTDLALFGGITLDVNLGTQGQVPLVDSGTTQSLLAKMPMAGTFGTTAQIMWMAASAAVISPVHGHFYALFAAGLMPGDVVGDAPCGEVTVTLVTAGGLAQLKIACQRTGFGDLRLHIPLITTNQTSPAIMLPMNEIGREGILQGLTLSTGPSIRDAMDSDTPQDLSTDALEGSDLVITGAGYQASGSAPILLIKVPPVSSPYAVLTITLTPIGAGRLLALPA</sequence>
<dbReference type="Gene3D" id="1.10.150.400">
    <property type="match status" value="1"/>
</dbReference>
<evidence type="ECO:0000313" key="1">
    <source>
        <dbReference type="EMBL" id="ABC23434.1"/>
    </source>
</evidence>
<dbReference type="HOGENOM" id="CLU_347760_0_0_5"/>
<reference evidence="1 2" key="1">
    <citation type="journal article" date="2011" name="Stand. Genomic Sci.">
        <title>Complete genome sequence of Rhodospirillum rubrum type strain (S1).</title>
        <authorList>
            <person name="Munk A.C."/>
            <person name="Copeland A."/>
            <person name="Lucas S."/>
            <person name="Lapidus A."/>
            <person name="Del Rio T.G."/>
            <person name="Barry K."/>
            <person name="Detter J.C."/>
            <person name="Hammon N."/>
            <person name="Israni S."/>
            <person name="Pitluck S."/>
            <person name="Brettin T."/>
            <person name="Bruce D."/>
            <person name="Han C."/>
            <person name="Tapia R."/>
            <person name="Gilna P."/>
            <person name="Schmutz J."/>
            <person name="Larimer F."/>
            <person name="Land M."/>
            <person name="Kyrpides N.C."/>
            <person name="Mavromatis K."/>
            <person name="Richardson P."/>
            <person name="Rohde M."/>
            <person name="Goker M."/>
            <person name="Klenk H.P."/>
            <person name="Zhang Y."/>
            <person name="Roberts G.P."/>
            <person name="Reslewic S."/>
            <person name="Schwartz D.C."/>
        </authorList>
    </citation>
    <scope>NUCLEOTIDE SEQUENCE [LARGE SCALE GENOMIC DNA]</scope>
    <source>
        <strain evidence="2">ATCC 11170 / ATH 1.1.1 / DSM 467 / LMG 4362 / NCIMB 8255 / S1</strain>
    </source>
</reference>
<dbReference type="Pfam" id="PF00702">
    <property type="entry name" value="Hydrolase"/>
    <property type="match status" value="1"/>
</dbReference>
<dbReference type="eggNOG" id="COG5610">
    <property type="taxonomic scope" value="Bacteria"/>
</dbReference>
<dbReference type="EMBL" id="CP000230">
    <property type="protein sequence ID" value="ABC23434.1"/>
    <property type="molecule type" value="Genomic_DNA"/>
</dbReference>
<dbReference type="CDD" id="cd01427">
    <property type="entry name" value="HAD_like"/>
    <property type="match status" value="1"/>
</dbReference>
<protein>
    <recommendedName>
        <fullName evidence="3">Haloacid dehalogenase-like hydrolase</fullName>
    </recommendedName>
</protein>
<dbReference type="Proteomes" id="UP000001929">
    <property type="component" value="Chromosome"/>
</dbReference>
<dbReference type="SUPFAM" id="SSF56784">
    <property type="entry name" value="HAD-like"/>
    <property type="match status" value="1"/>
</dbReference>
<proteinExistence type="predicted"/>
<dbReference type="InterPro" id="IPR036412">
    <property type="entry name" value="HAD-like_sf"/>
</dbReference>
<dbReference type="EnsemblBacteria" id="ABC23434">
    <property type="protein sequence ID" value="ABC23434"/>
    <property type="gene ID" value="Rru_A2637"/>
</dbReference>
<organism evidence="1 2">
    <name type="scientific">Rhodospirillum rubrum (strain ATCC 11170 / ATH 1.1.1 / DSM 467 / LMG 4362 / NCIMB 8255 / S1)</name>
    <dbReference type="NCBI Taxonomy" id="269796"/>
    <lineage>
        <taxon>Bacteria</taxon>
        <taxon>Pseudomonadati</taxon>
        <taxon>Pseudomonadota</taxon>
        <taxon>Alphaproteobacteria</taxon>
        <taxon>Rhodospirillales</taxon>
        <taxon>Rhodospirillaceae</taxon>
        <taxon>Rhodospirillum</taxon>
    </lineage>
</organism>
<dbReference type="KEGG" id="rru:Rru_A2637"/>
<evidence type="ECO:0008006" key="3">
    <source>
        <dbReference type="Google" id="ProtNLM"/>
    </source>
</evidence>
<dbReference type="PATRIC" id="fig|269796.9.peg.2747"/>
<name>Q2RR11_RHORT</name>
<keyword evidence="2" id="KW-1185">Reference proteome</keyword>
<dbReference type="STRING" id="269796.Rru_A2637"/>
<evidence type="ECO:0000313" key="2">
    <source>
        <dbReference type="Proteomes" id="UP000001929"/>
    </source>
</evidence>
<dbReference type="Gene3D" id="3.40.50.1000">
    <property type="entry name" value="HAD superfamily/HAD-like"/>
    <property type="match status" value="1"/>
</dbReference>
<gene>
    <name evidence="1" type="ordered locus">Rru_A2637</name>
</gene>
<dbReference type="InterPro" id="IPR023214">
    <property type="entry name" value="HAD_sf"/>
</dbReference>